<organism evidence="1 2">
    <name type="scientific">Schizophyllum amplum</name>
    <dbReference type="NCBI Taxonomy" id="97359"/>
    <lineage>
        <taxon>Eukaryota</taxon>
        <taxon>Fungi</taxon>
        <taxon>Dikarya</taxon>
        <taxon>Basidiomycota</taxon>
        <taxon>Agaricomycotina</taxon>
        <taxon>Agaricomycetes</taxon>
        <taxon>Agaricomycetidae</taxon>
        <taxon>Agaricales</taxon>
        <taxon>Schizophyllaceae</taxon>
        <taxon>Schizophyllum</taxon>
    </lineage>
</organism>
<reference evidence="1 2" key="1">
    <citation type="journal article" date="2019" name="New Phytol.">
        <title>Comparative genomics reveals unique wood-decay strategies and fruiting body development in the Schizophyllaceae.</title>
        <authorList>
            <person name="Almasi E."/>
            <person name="Sahu N."/>
            <person name="Krizsan K."/>
            <person name="Balint B."/>
            <person name="Kovacs G.M."/>
            <person name="Kiss B."/>
            <person name="Cseklye J."/>
            <person name="Drula E."/>
            <person name="Henrissat B."/>
            <person name="Nagy I."/>
            <person name="Chovatia M."/>
            <person name="Adam C."/>
            <person name="LaButti K."/>
            <person name="Lipzen A."/>
            <person name="Riley R."/>
            <person name="Grigoriev I.V."/>
            <person name="Nagy L.G."/>
        </authorList>
    </citation>
    <scope>NUCLEOTIDE SEQUENCE [LARGE SCALE GENOMIC DNA]</scope>
    <source>
        <strain evidence="1 2">NL-1724</strain>
    </source>
</reference>
<dbReference type="OrthoDB" id="3133286at2759"/>
<accession>A0A550BVN5</accession>
<dbReference type="EMBL" id="VDMD01000065">
    <property type="protein sequence ID" value="TRM56573.1"/>
    <property type="molecule type" value="Genomic_DNA"/>
</dbReference>
<evidence type="ECO:0000313" key="1">
    <source>
        <dbReference type="EMBL" id="TRM56573.1"/>
    </source>
</evidence>
<keyword evidence="2" id="KW-1185">Reference proteome</keyword>
<comment type="caution">
    <text evidence="1">The sequence shown here is derived from an EMBL/GenBank/DDBJ whole genome shotgun (WGS) entry which is preliminary data.</text>
</comment>
<name>A0A550BVN5_9AGAR</name>
<sequence>MEAAWAAVCTLWSLGYSAAIFGGLACSLYGIERPPQDADILVLPGYMWYAPDPESLKRALVSMDPVHFYARASKNPGATYRVLYYRRPEPGGFTCKVDILLPGILHLPALAPAQIIWIEGLPVIPFALLLLQKLQAYDDHQRSLERHHFVRWEKDKADIDELLGIQARVREVMDERPWADRGLFSDEFMALSARRVEDYATRYECRAQWRDLGFAV</sequence>
<dbReference type="Proteomes" id="UP000320762">
    <property type="component" value="Unassembled WGS sequence"/>
</dbReference>
<proteinExistence type="predicted"/>
<evidence type="ECO:0000313" key="2">
    <source>
        <dbReference type="Proteomes" id="UP000320762"/>
    </source>
</evidence>
<protein>
    <submittedName>
        <fullName evidence="1">Uncharacterized protein</fullName>
    </submittedName>
</protein>
<gene>
    <name evidence="1" type="ORF">BD626DRAFT_413620</name>
</gene>
<dbReference type="AlphaFoldDB" id="A0A550BVN5"/>